<dbReference type="InterPro" id="IPR037873">
    <property type="entry name" value="BamE-like"/>
</dbReference>
<dbReference type="InterPro" id="IPR007450">
    <property type="entry name" value="BamE_dom"/>
</dbReference>
<dbReference type="PROSITE" id="PS51257">
    <property type="entry name" value="PROKAR_LIPOPROTEIN"/>
    <property type="match status" value="1"/>
</dbReference>
<dbReference type="Gene3D" id="3.30.1450.10">
    <property type="match status" value="1"/>
</dbReference>
<evidence type="ECO:0000313" key="5">
    <source>
        <dbReference type="EMBL" id="KFD18647.1"/>
    </source>
</evidence>
<sequence>MHKFTGLIAAGAVMAILSGCTTYHQAESYVTKPVVKDVKKGMTRDQVRHIGGQPASVITMIHARGTCDTYIIGQSEGKPLTYFVSYNETGHVMNYGFQSCSEYDTDPQAPQAN</sequence>
<evidence type="ECO:0000259" key="4">
    <source>
        <dbReference type="Pfam" id="PF04355"/>
    </source>
</evidence>
<dbReference type="RefSeq" id="WP_025901897.1">
    <property type="nucleotide sequence ID" value="NZ_ATMJ01000011.1"/>
</dbReference>
<evidence type="ECO:0000256" key="1">
    <source>
        <dbReference type="ARBA" id="ARBA00022729"/>
    </source>
</evidence>
<keyword evidence="1 3" id="KW-0732">Signal</keyword>
<feature type="chain" id="PRO_5001793427" evidence="3">
    <location>
        <begin position="27"/>
        <end position="113"/>
    </location>
</feature>
<evidence type="ECO:0000313" key="6">
    <source>
        <dbReference type="Proteomes" id="UP000028602"/>
    </source>
</evidence>
<organism evidence="5 6">
    <name type="scientific">Tatumella ptyseos ATCC 33301</name>
    <dbReference type="NCBI Taxonomy" id="1005995"/>
    <lineage>
        <taxon>Bacteria</taxon>
        <taxon>Pseudomonadati</taxon>
        <taxon>Pseudomonadota</taxon>
        <taxon>Gammaproteobacteria</taxon>
        <taxon>Enterobacterales</taxon>
        <taxon>Erwiniaceae</taxon>
        <taxon>Tatumella</taxon>
    </lineage>
</organism>
<keyword evidence="6" id="KW-1185">Reference proteome</keyword>
<feature type="signal peptide" evidence="3">
    <location>
        <begin position="1"/>
        <end position="26"/>
    </location>
</feature>
<dbReference type="Pfam" id="PF04355">
    <property type="entry name" value="BamE"/>
    <property type="match status" value="1"/>
</dbReference>
<dbReference type="OrthoDB" id="7003922at2"/>
<keyword evidence="5" id="KW-0449">Lipoprotein</keyword>
<gene>
    <name evidence="5" type="ORF">GTPT_2408</name>
</gene>
<name>A0A085JDV1_9GAMM</name>
<evidence type="ECO:0000256" key="3">
    <source>
        <dbReference type="SAM" id="SignalP"/>
    </source>
</evidence>
<reference evidence="5 6" key="1">
    <citation type="submission" date="2014-05" db="EMBL/GenBank/DDBJ databases">
        <title>ATOL: Assembling a taxonomically balanced genome-scale reconstruction of the evolutionary history of the Enterobacteriaceae.</title>
        <authorList>
            <person name="Plunkett G.III."/>
            <person name="Neeno-Eckwall E.C."/>
            <person name="Glasner J.D."/>
            <person name="Perna N.T."/>
        </authorList>
    </citation>
    <scope>NUCLEOTIDE SEQUENCE [LARGE SCALE GENOMIC DNA]</scope>
    <source>
        <strain evidence="5 6">ATCC 33301</strain>
    </source>
</reference>
<dbReference type="AlphaFoldDB" id="A0A085JDV1"/>
<proteinExistence type="predicted"/>
<accession>A0A085JDV1</accession>
<dbReference type="eggNOG" id="COG2913">
    <property type="taxonomic scope" value="Bacteria"/>
</dbReference>
<comment type="caution">
    <text evidence="5">The sequence shown here is derived from an EMBL/GenBank/DDBJ whole genome shotgun (WGS) entry which is preliminary data.</text>
</comment>
<keyword evidence="2" id="KW-0472">Membrane</keyword>
<dbReference type="Proteomes" id="UP000028602">
    <property type="component" value="Unassembled WGS sequence"/>
</dbReference>
<dbReference type="EMBL" id="JMPR01000037">
    <property type="protein sequence ID" value="KFD18647.1"/>
    <property type="molecule type" value="Genomic_DNA"/>
</dbReference>
<dbReference type="NCBIfam" id="NF008423">
    <property type="entry name" value="PRK11251.1"/>
    <property type="match status" value="1"/>
</dbReference>
<dbReference type="GO" id="GO:0019867">
    <property type="term" value="C:outer membrane"/>
    <property type="evidence" value="ECO:0007669"/>
    <property type="project" value="InterPro"/>
</dbReference>
<protein>
    <submittedName>
        <fullName evidence="5">Osmotically-inducible lipoprotein E</fullName>
    </submittedName>
</protein>
<feature type="domain" description="Outer membrane protein assembly factor BamE" evidence="4">
    <location>
        <begin position="28"/>
        <end position="94"/>
    </location>
</feature>
<evidence type="ECO:0000256" key="2">
    <source>
        <dbReference type="ARBA" id="ARBA00023136"/>
    </source>
</evidence>